<comment type="caution">
    <text evidence="1">The sequence shown here is derived from an EMBL/GenBank/DDBJ whole genome shotgun (WGS) entry which is preliminary data.</text>
</comment>
<reference evidence="1 2" key="1">
    <citation type="journal article" date="2019" name="Genome Biol. Evol.">
        <title>Insights into the evolution of the New World diploid cottons (Gossypium, subgenus Houzingenia) based on genome sequencing.</title>
        <authorList>
            <person name="Grover C.E."/>
            <person name="Arick M.A. 2nd"/>
            <person name="Thrash A."/>
            <person name="Conover J.L."/>
            <person name="Sanders W.S."/>
            <person name="Peterson D.G."/>
            <person name="Frelichowski J.E."/>
            <person name="Scheffler J.A."/>
            <person name="Scheffler B.E."/>
            <person name="Wendel J.F."/>
        </authorList>
    </citation>
    <scope>NUCLEOTIDE SEQUENCE [LARGE SCALE GENOMIC DNA]</scope>
    <source>
        <strain evidence="1">157</strain>
        <tissue evidence="1">Leaf</tissue>
    </source>
</reference>
<gene>
    <name evidence="1" type="ORF">Golob_013217</name>
</gene>
<accession>A0A7J8LNW5</accession>
<evidence type="ECO:0000313" key="2">
    <source>
        <dbReference type="Proteomes" id="UP000593572"/>
    </source>
</evidence>
<evidence type="ECO:0000313" key="1">
    <source>
        <dbReference type="EMBL" id="MBA0554090.1"/>
    </source>
</evidence>
<proteinExistence type="predicted"/>
<dbReference type="EMBL" id="JABEZX010000004">
    <property type="protein sequence ID" value="MBA0554090.1"/>
    <property type="molecule type" value="Genomic_DNA"/>
</dbReference>
<keyword evidence="2" id="KW-1185">Reference proteome</keyword>
<name>A0A7J8LNW5_9ROSI</name>
<organism evidence="1 2">
    <name type="scientific">Gossypium lobatum</name>
    <dbReference type="NCBI Taxonomy" id="34289"/>
    <lineage>
        <taxon>Eukaryota</taxon>
        <taxon>Viridiplantae</taxon>
        <taxon>Streptophyta</taxon>
        <taxon>Embryophyta</taxon>
        <taxon>Tracheophyta</taxon>
        <taxon>Spermatophyta</taxon>
        <taxon>Magnoliopsida</taxon>
        <taxon>eudicotyledons</taxon>
        <taxon>Gunneridae</taxon>
        <taxon>Pentapetalae</taxon>
        <taxon>rosids</taxon>
        <taxon>malvids</taxon>
        <taxon>Malvales</taxon>
        <taxon>Malvaceae</taxon>
        <taxon>Malvoideae</taxon>
        <taxon>Gossypium</taxon>
    </lineage>
</organism>
<sequence length="25" mass="3165">MIEAVRLILMEMCYSIVLWMQYWEL</sequence>
<dbReference type="Proteomes" id="UP000593572">
    <property type="component" value="Unassembled WGS sequence"/>
</dbReference>
<protein>
    <submittedName>
        <fullName evidence="1">Uncharacterized protein</fullName>
    </submittedName>
</protein>
<dbReference type="AlphaFoldDB" id="A0A7J8LNW5"/>